<reference evidence="1" key="2">
    <citation type="submission" date="2025-09" db="UniProtKB">
        <authorList>
            <consortium name="EnsemblPlants"/>
        </authorList>
    </citation>
    <scope>IDENTIFICATION</scope>
</reference>
<accession>A0ACD5Z634</accession>
<name>A0ACD5Z634_AVESA</name>
<sequence>MRVRRSEPVLVHAATATADDEYYYLSNLDQNVSVLMKTVHVFSPSGERTASGDTAAVIMDALGRVLVHYYPFEGSLVIDADDGRLSVRNDRHGVPFVVADADCELKEIEDVVSAPDAAVQAQLVFVRGISEENAPLLTVQLTRFRCGGFVLGLAMNHCLADGIAAAEFLRSWAEAARGVPLSAPPFLDRTVLRARASPTVAFPHEEFAEMEDVSGLADLRDEPRVHRAFTIDAARLVRLKRKTAARSTFVALTAFVWRAMARATRMRPEQRSRLMFAVDVRRRVDPPLPRGFCGNAVVFTCCVSTAGDLLARPVSEAARSIQDAIGRTDDAFVRSAIDHIEVARARAPSMAATTLVTAWNRIGFHAADFGWGEATQSGPAELPRGEVVMFTRDTRDGSTVVLLGLPRSCMQAFQDIVDLL</sequence>
<organism evidence="1 2">
    <name type="scientific">Avena sativa</name>
    <name type="common">Oat</name>
    <dbReference type="NCBI Taxonomy" id="4498"/>
    <lineage>
        <taxon>Eukaryota</taxon>
        <taxon>Viridiplantae</taxon>
        <taxon>Streptophyta</taxon>
        <taxon>Embryophyta</taxon>
        <taxon>Tracheophyta</taxon>
        <taxon>Spermatophyta</taxon>
        <taxon>Magnoliopsida</taxon>
        <taxon>Liliopsida</taxon>
        <taxon>Poales</taxon>
        <taxon>Poaceae</taxon>
        <taxon>BOP clade</taxon>
        <taxon>Pooideae</taxon>
        <taxon>Poodae</taxon>
        <taxon>Poeae</taxon>
        <taxon>Poeae Chloroplast Group 1 (Aveneae type)</taxon>
        <taxon>Aveninae</taxon>
        <taxon>Avena</taxon>
    </lineage>
</organism>
<keyword evidence="2" id="KW-1185">Reference proteome</keyword>
<reference evidence="1" key="1">
    <citation type="submission" date="2021-05" db="EMBL/GenBank/DDBJ databases">
        <authorList>
            <person name="Scholz U."/>
            <person name="Mascher M."/>
            <person name="Fiebig A."/>
        </authorList>
    </citation>
    <scope>NUCLEOTIDE SEQUENCE [LARGE SCALE GENOMIC DNA]</scope>
</reference>
<evidence type="ECO:0000313" key="2">
    <source>
        <dbReference type="Proteomes" id="UP001732700"/>
    </source>
</evidence>
<dbReference type="EnsemblPlants" id="AVESA.00010b.r2.6CG1084990.1">
    <property type="protein sequence ID" value="AVESA.00010b.r2.6CG1084990.1.CDS.1"/>
    <property type="gene ID" value="AVESA.00010b.r2.6CG1084990"/>
</dbReference>
<evidence type="ECO:0000313" key="1">
    <source>
        <dbReference type="EnsemblPlants" id="AVESA.00010b.r2.6CG1084990.1.CDS.1"/>
    </source>
</evidence>
<protein>
    <submittedName>
        <fullName evidence="1">Uncharacterized protein</fullName>
    </submittedName>
</protein>
<dbReference type="Proteomes" id="UP001732700">
    <property type="component" value="Chromosome 6C"/>
</dbReference>
<proteinExistence type="predicted"/>